<reference evidence="1 2" key="1">
    <citation type="journal article" date="2021" name="Nat. Commun.">
        <title>Genetic determinants of endophytism in the Arabidopsis root mycobiome.</title>
        <authorList>
            <person name="Mesny F."/>
            <person name="Miyauchi S."/>
            <person name="Thiergart T."/>
            <person name="Pickel B."/>
            <person name="Atanasova L."/>
            <person name="Karlsson M."/>
            <person name="Huettel B."/>
            <person name="Barry K.W."/>
            <person name="Haridas S."/>
            <person name="Chen C."/>
            <person name="Bauer D."/>
            <person name="Andreopoulos W."/>
            <person name="Pangilinan J."/>
            <person name="LaButti K."/>
            <person name="Riley R."/>
            <person name="Lipzen A."/>
            <person name="Clum A."/>
            <person name="Drula E."/>
            <person name="Henrissat B."/>
            <person name="Kohler A."/>
            <person name="Grigoriev I.V."/>
            <person name="Martin F.M."/>
            <person name="Hacquard S."/>
        </authorList>
    </citation>
    <scope>NUCLEOTIDE SEQUENCE [LARGE SCALE GENOMIC DNA]</scope>
    <source>
        <strain evidence="1 2">MPI-CAGE-CH-0241</strain>
    </source>
</reference>
<dbReference type="OrthoDB" id="5100148at2759"/>
<dbReference type="AlphaFoldDB" id="A0A9P8VXS0"/>
<gene>
    <name evidence="1" type="ORF">B0T10DRAFT_518867</name>
</gene>
<protein>
    <submittedName>
        <fullName evidence="1">Uncharacterized protein</fullName>
    </submittedName>
</protein>
<sequence>MIYLTRSHKAKRSTNREFIVARFFPAQIGRLTYIYLVYIRPLVDMLAREQHLHINDCSSYLFRKRPESDSPHWSTERLTNIVRRFTQDVWGQGITLRLLRQLCIGIADKHVREVSRPFNRFDDRTDKADRGVVFAWSSGHRPLQRARTYGLDGAFPTQLQPQLLERYEWVSVRWHEFLHLPSK</sequence>
<keyword evidence="2" id="KW-1185">Reference proteome</keyword>
<feature type="non-terminal residue" evidence="1">
    <location>
        <position position="183"/>
    </location>
</feature>
<name>A0A9P8VXS0_9HYPO</name>
<dbReference type="EMBL" id="JAGPYM010000024">
    <property type="protein sequence ID" value="KAH6881152.1"/>
    <property type="molecule type" value="Genomic_DNA"/>
</dbReference>
<evidence type="ECO:0000313" key="1">
    <source>
        <dbReference type="EMBL" id="KAH6881152.1"/>
    </source>
</evidence>
<comment type="caution">
    <text evidence="1">The sequence shown here is derived from an EMBL/GenBank/DDBJ whole genome shotgun (WGS) entry which is preliminary data.</text>
</comment>
<proteinExistence type="predicted"/>
<dbReference type="Proteomes" id="UP000777438">
    <property type="component" value="Unassembled WGS sequence"/>
</dbReference>
<evidence type="ECO:0000313" key="2">
    <source>
        <dbReference type="Proteomes" id="UP000777438"/>
    </source>
</evidence>
<accession>A0A9P8VXS0</accession>
<organism evidence="1 2">
    <name type="scientific">Thelonectria olida</name>
    <dbReference type="NCBI Taxonomy" id="1576542"/>
    <lineage>
        <taxon>Eukaryota</taxon>
        <taxon>Fungi</taxon>
        <taxon>Dikarya</taxon>
        <taxon>Ascomycota</taxon>
        <taxon>Pezizomycotina</taxon>
        <taxon>Sordariomycetes</taxon>
        <taxon>Hypocreomycetidae</taxon>
        <taxon>Hypocreales</taxon>
        <taxon>Nectriaceae</taxon>
        <taxon>Thelonectria</taxon>
    </lineage>
</organism>